<name>A0ABT6FVP7_9FLAO</name>
<accession>A0ABT6FVP7</accession>
<evidence type="ECO:0000313" key="2">
    <source>
        <dbReference type="Proteomes" id="UP001153642"/>
    </source>
</evidence>
<keyword evidence="2" id="KW-1185">Reference proteome</keyword>
<dbReference type="Pfam" id="PF11013">
    <property type="entry name" value="DUF2851"/>
    <property type="match status" value="1"/>
</dbReference>
<proteinExistence type="predicted"/>
<organism evidence="1 2">
    <name type="scientific">Galbibacter pacificus</name>
    <dbReference type="NCBI Taxonomy" id="2996052"/>
    <lineage>
        <taxon>Bacteria</taxon>
        <taxon>Pseudomonadati</taxon>
        <taxon>Bacteroidota</taxon>
        <taxon>Flavobacteriia</taxon>
        <taxon>Flavobacteriales</taxon>
        <taxon>Flavobacteriaceae</taxon>
        <taxon>Galbibacter</taxon>
    </lineage>
</organism>
<sequence length="265" mass="30899">MKEDFLHYIWKFKRLSPGKLVTETGESLQILLFGTHNKHTGSDFLNAKIKIAGQLWAGNVEPHIKSSHWYAHHHEKDAAYNNVILHVVWEHDVEVFNSGNGSIPTLALKGKIDSSTLAAYNNLLYRKKHFINCENQINTVDELFWERWLELLFFERLEQKAKLINAKLEHAKNDWEAVLFKMLCKNFGLKVNADAFLKIANAIPYTVIRKNSVYKEWLEALFYGKVLMLNENCTDAYFIKLKETYAYIKHKYKLAQALLNQNILV</sequence>
<protein>
    <submittedName>
        <fullName evidence="1">DUF2851 family protein</fullName>
    </submittedName>
</protein>
<dbReference type="Proteomes" id="UP001153642">
    <property type="component" value="Unassembled WGS sequence"/>
</dbReference>
<gene>
    <name evidence="1" type="ORF">OSR52_15845</name>
</gene>
<dbReference type="InterPro" id="IPR021272">
    <property type="entry name" value="DUF2851"/>
</dbReference>
<dbReference type="EMBL" id="JAPMUA010000006">
    <property type="protein sequence ID" value="MDG3587339.1"/>
    <property type="molecule type" value="Genomic_DNA"/>
</dbReference>
<dbReference type="RefSeq" id="WP_277900952.1">
    <property type="nucleotide sequence ID" value="NZ_JAPMUA010000006.1"/>
</dbReference>
<evidence type="ECO:0000313" key="1">
    <source>
        <dbReference type="EMBL" id="MDG3587339.1"/>
    </source>
</evidence>
<comment type="caution">
    <text evidence="1">The sequence shown here is derived from an EMBL/GenBank/DDBJ whole genome shotgun (WGS) entry which is preliminary data.</text>
</comment>
<reference evidence="1" key="1">
    <citation type="submission" date="2022-11" db="EMBL/GenBank/DDBJ databases">
        <title>High-quality draft genome sequence of Galbibacter sp. strain CMA-7.</title>
        <authorList>
            <person name="Wei L."/>
            <person name="Dong C."/>
            <person name="Shao Z."/>
        </authorList>
    </citation>
    <scope>NUCLEOTIDE SEQUENCE</scope>
    <source>
        <strain evidence="1">CMA-7</strain>
    </source>
</reference>